<keyword evidence="1" id="KW-0479">Metal-binding</keyword>
<feature type="compositionally biased region" description="Acidic residues" evidence="6">
    <location>
        <begin position="322"/>
        <end position="331"/>
    </location>
</feature>
<keyword evidence="3" id="KW-0833">Ubl conjugation pathway</keyword>
<dbReference type="GO" id="GO:0008270">
    <property type="term" value="F:zinc ion binding"/>
    <property type="evidence" value="ECO:0007669"/>
    <property type="project" value="UniProtKB-KW"/>
</dbReference>
<name>E3M106_CAERE</name>
<feature type="domain" description="IBR" evidence="7">
    <location>
        <begin position="197"/>
        <end position="230"/>
    </location>
</feature>
<feature type="compositionally biased region" description="Polar residues" evidence="6">
    <location>
        <begin position="298"/>
        <end position="309"/>
    </location>
</feature>
<accession>E3M106</accession>
<dbReference type="EMBL" id="DS268421">
    <property type="protein sequence ID" value="EFO88921.1"/>
    <property type="molecule type" value="Genomic_DNA"/>
</dbReference>
<dbReference type="eggNOG" id="KOG1812">
    <property type="taxonomic scope" value="Eukaryota"/>
</dbReference>
<feature type="region of interest" description="Disordered" evidence="6">
    <location>
        <begin position="298"/>
        <end position="340"/>
    </location>
</feature>
<evidence type="ECO:0000256" key="4">
    <source>
        <dbReference type="ARBA" id="ARBA00022833"/>
    </source>
</evidence>
<evidence type="ECO:0000256" key="2">
    <source>
        <dbReference type="ARBA" id="ARBA00022771"/>
    </source>
</evidence>
<gene>
    <name evidence="8" type="ORF">CRE_06698</name>
</gene>
<organism evidence="9">
    <name type="scientific">Caenorhabditis remanei</name>
    <name type="common">Caenorhabditis vulgaris</name>
    <dbReference type="NCBI Taxonomy" id="31234"/>
    <lineage>
        <taxon>Eukaryota</taxon>
        <taxon>Metazoa</taxon>
        <taxon>Ecdysozoa</taxon>
        <taxon>Nematoda</taxon>
        <taxon>Chromadorea</taxon>
        <taxon>Rhabditida</taxon>
        <taxon>Rhabditina</taxon>
        <taxon>Rhabditomorpha</taxon>
        <taxon>Rhabditoidea</taxon>
        <taxon>Rhabditidae</taxon>
        <taxon>Peloderinae</taxon>
        <taxon>Caenorhabditis</taxon>
    </lineage>
</organism>
<dbReference type="HOGENOM" id="CLU_603043_0_0_1"/>
<evidence type="ECO:0000256" key="5">
    <source>
        <dbReference type="SAM" id="Coils"/>
    </source>
</evidence>
<dbReference type="SUPFAM" id="SSF57850">
    <property type="entry name" value="RING/U-box"/>
    <property type="match status" value="1"/>
</dbReference>
<protein>
    <recommendedName>
        <fullName evidence="7">IBR domain-containing protein</fullName>
    </recommendedName>
</protein>
<evidence type="ECO:0000256" key="6">
    <source>
        <dbReference type="SAM" id="MobiDB-lite"/>
    </source>
</evidence>
<evidence type="ECO:0000313" key="9">
    <source>
        <dbReference type="Proteomes" id="UP000008281"/>
    </source>
</evidence>
<evidence type="ECO:0000259" key="7">
    <source>
        <dbReference type="Pfam" id="PF01485"/>
    </source>
</evidence>
<keyword evidence="9" id="KW-1185">Reference proteome</keyword>
<evidence type="ECO:0000256" key="3">
    <source>
        <dbReference type="ARBA" id="ARBA00022786"/>
    </source>
</evidence>
<dbReference type="Gene3D" id="1.20.120.1750">
    <property type="match status" value="1"/>
</dbReference>
<feature type="coiled-coil region" evidence="5">
    <location>
        <begin position="2"/>
        <end position="39"/>
    </location>
</feature>
<dbReference type="Proteomes" id="UP000008281">
    <property type="component" value="Unassembled WGS sequence"/>
</dbReference>
<evidence type="ECO:0000313" key="8">
    <source>
        <dbReference type="EMBL" id="EFO88921.1"/>
    </source>
</evidence>
<dbReference type="Pfam" id="PF01485">
    <property type="entry name" value="IBR"/>
    <property type="match status" value="1"/>
</dbReference>
<keyword evidence="5" id="KW-0175">Coiled coil</keyword>
<feature type="region of interest" description="Disordered" evidence="6">
    <location>
        <begin position="153"/>
        <end position="173"/>
    </location>
</feature>
<dbReference type="AlphaFoldDB" id="E3M106"/>
<dbReference type="InterPro" id="IPR002867">
    <property type="entry name" value="IBR_dom"/>
</dbReference>
<dbReference type="STRING" id="31234.E3M106"/>
<dbReference type="InParanoid" id="E3M106"/>
<proteinExistence type="predicted"/>
<reference evidence="8" key="1">
    <citation type="submission" date="2007-07" db="EMBL/GenBank/DDBJ databases">
        <title>PCAP assembly of the Caenorhabditis remanei genome.</title>
        <authorList>
            <consortium name="The Caenorhabditis remanei Sequencing Consortium"/>
            <person name="Wilson R.K."/>
        </authorList>
    </citation>
    <scope>NUCLEOTIDE SEQUENCE [LARGE SCALE GENOMIC DNA]</scope>
    <source>
        <strain evidence="8">PB4641</strain>
    </source>
</reference>
<keyword evidence="2" id="KW-0863">Zinc-finger</keyword>
<evidence type="ECO:0000256" key="1">
    <source>
        <dbReference type="ARBA" id="ARBA00022723"/>
    </source>
</evidence>
<dbReference type="OrthoDB" id="61092at2759"/>
<sequence>MYRMLSESVNRLDDKLNQLSELLEEKRSEKEEEEEAKISTDDFRRIEAEALENLKNWVLKQEANDEIILKELKSTNEKVFTALVLCCYLLFQFNIEKSAQRTLIRSLFMEMKDTREECNAFGTQVFNELNSLRDDINELKNLLVTSKEKGCSENQNGESVKSEATDTQCTSTESETVDEYPLLPDGLNQRYSNFYIFKNCPNCTRLVNKADDSNHVKCSCGAFFCWVCMFQASESGSIYAHMKEEHGGTGGNYDIPEFEDGNIDVQRAIAENLRFQPDDEFDQEEEDRLNRLLNLAEQQQAPQLENSNDGPAEERQVSEDSYLSDEENDEEEQKRLHEEQDFTAELTQKLTLVKRQQDNRSLPPASKEQLFDSVVGFPQTTPTIPNPPQIAQRFQKHLNEFPSVLLEKYPVYYKSKRRRASLLKWINESDSQDQHNHRRRELFRYAENNIDLTV</sequence>
<keyword evidence="4" id="KW-0862">Zinc</keyword>